<organism evidence="4">
    <name type="scientific">Leishmania donovani</name>
    <dbReference type="NCBI Taxonomy" id="5661"/>
    <lineage>
        <taxon>Eukaryota</taxon>
        <taxon>Discoba</taxon>
        <taxon>Euglenozoa</taxon>
        <taxon>Kinetoplastea</taxon>
        <taxon>Metakinetoplastina</taxon>
        <taxon>Trypanosomatida</taxon>
        <taxon>Trypanosomatidae</taxon>
        <taxon>Leishmaniinae</taxon>
        <taxon>Leishmania</taxon>
    </lineage>
</organism>
<dbReference type="InterPro" id="IPR017904">
    <property type="entry name" value="ADF/Cofilin"/>
</dbReference>
<evidence type="ECO:0007829" key="5">
    <source>
        <dbReference type="PDB" id="2KVK"/>
    </source>
</evidence>
<dbReference type="PDB" id="2KVK">
    <property type="method" value="NMR"/>
    <property type="chains" value="A=1-142"/>
</dbReference>
<dbReference type="GO" id="GO:0003779">
    <property type="term" value="F:actin binding"/>
    <property type="evidence" value="ECO:0007669"/>
    <property type="project" value="UniProtKB-KW"/>
</dbReference>
<reference evidence="5" key="2">
    <citation type="journal article" date="2010" name="J. Struct. Biol.">
        <title>Solution structure and dynamics of ADF/cofilin from Leishmania donovani.</title>
        <authorList>
            <person name="Pathak P.P."/>
            <person name="Pulavarti S.V."/>
            <person name="Jain A."/>
            <person name="Sahasrabuddhe A.A."/>
            <person name="Gupta C.M."/>
            <person name="Arora A."/>
        </authorList>
    </citation>
    <scope>STRUCTURE BY NMR</scope>
</reference>
<evidence type="ECO:0000256" key="1">
    <source>
        <dbReference type="ARBA" id="ARBA00006844"/>
    </source>
</evidence>
<name>Q2QKR1_LEIDO</name>
<keyword evidence="5" id="KW-0002">3D-structure</keyword>
<dbReference type="VEuPathDB" id="TriTrypDB:LDHU3_29.0750"/>
<dbReference type="InterPro" id="IPR002108">
    <property type="entry name" value="ADF-H"/>
</dbReference>
<dbReference type="PDBsum" id="2KVK"/>
<dbReference type="Gene3D" id="3.40.20.10">
    <property type="entry name" value="Severin"/>
    <property type="match status" value="1"/>
</dbReference>
<sequence length="142" mass="15988">MAISGVTLEESVRGAIDDLRMKKSRYVMMCIGADGKKIEVTEVGERSVNYTDLKEKFSTEKPCYVAFDFEYNDAGSKREKLILIQWIPDTARPREKMMYSASRDALSSVSEGYLPIQANDESGLDAEEIIRKVRLHRSVAAA</sequence>
<dbReference type="SMR" id="Q2QKR1"/>
<dbReference type="CDD" id="cd11286">
    <property type="entry name" value="ADF_cofilin_like"/>
    <property type="match status" value="1"/>
</dbReference>
<dbReference type="InterPro" id="IPR029006">
    <property type="entry name" value="ADF-H/Gelsolin-like_dom_sf"/>
</dbReference>
<dbReference type="FunFam" id="3.40.20.10:FF:000044">
    <property type="entry name" value="Cofilin/actin-depolymerizing factor homolog"/>
    <property type="match status" value="1"/>
</dbReference>
<dbReference type="EMBL" id="DQ010161">
    <property type="protein sequence ID" value="AAY99389.1"/>
    <property type="molecule type" value="Genomic_DNA"/>
</dbReference>
<dbReference type="SMART" id="SM00102">
    <property type="entry name" value="ADF"/>
    <property type="match status" value="1"/>
</dbReference>
<protein>
    <submittedName>
        <fullName evidence="4">Actin severing and dynamics regulatory protein</fullName>
    </submittedName>
</protein>
<dbReference type="GO" id="GO:0015629">
    <property type="term" value="C:actin cytoskeleton"/>
    <property type="evidence" value="ECO:0007669"/>
    <property type="project" value="InterPro"/>
</dbReference>
<evidence type="ECO:0000256" key="2">
    <source>
        <dbReference type="ARBA" id="ARBA00023203"/>
    </source>
</evidence>
<feature type="domain" description="ADF-H" evidence="3">
    <location>
        <begin position="1"/>
        <end position="134"/>
    </location>
</feature>
<dbReference type="PROSITE" id="PS51263">
    <property type="entry name" value="ADF_H"/>
    <property type="match status" value="1"/>
</dbReference>
<dbReference type="VEuPathDB" id="TriTrypDB:LdCL_290010000"/>
<dbReference type="GO" id="GO:0030042">
    <property type="term" value="P:actin filament depolymerization"/>
    <property type="evidence" value="ECO:0007669"/>
    <property type="project" value="InterPro"/>
</dbReference>
<comment type="similarity">
    <text evidence="1">Belongs to the actin-binding proteins ADF family.</text>
</comment>
<keyword evidence="2" id="KW-0009">Actin-binding</keyword>
<dbReference type="EvolutionaryTrace" id="Q2QKR1"/>
<evidence type="ECO:0000313" key="4">
    <source>
        <dbReference type="EMBL" id="AAY99389.1"/>
    </source>
</evidence>
<accession>Q2QKR1</accession>
<dbReference type="PANTHER" id="PTHR11913">
    <property type="entry name" value="COFILIN-RELATED"/>
    <property type="match status" value="1"/>
</dbReference>
<dbReference type="Pfam" id="PF00241">
    <property type="entry name" value="Cofilin_ADF"/>
    <property type="match status" value="1"/>
</dbReference>
<reference evidence="4" key="1">
    <citation type="submission" date="2005-04" db="EMBL/GenBank/DDBJ databases">
        <title>ADF/cofilin in Leishmania donovani.</title>
        <authorList>
            <person name="Sahasrabuddhe A.A."/>
            <person name="Gupta C.M."/>
        </authorList>
    </citation>
    <scope>NUCLEOTIDE SEQUENCE</scope>
</reference>
<dbReference type="AlphaFoldDB" id="Q2QKR1"/>
<dbReference type="VEuPathDB" id="TriTrypDB:LdBPK_290520.1"/>
<proteinExistence type="evidence at protein level"/>
<dbReference type="SUPFAM" id="SSF55753">
    <property type="entry name" value="Actin depolymerizing proteins"/>
    <property type="match status" value="1"/>
</dbReference>
<evidence type="ECO:0000259" key="3">
    <source>
        <dbReference type="PROSITE" id="PS51263"/>
    </source>
</evidence>